<dbReference type="EMBL" id="EAAA01001829">
    <property type="status" value="NOT_ANNOTATED_CDS"/>
    <property type="molecule type" value="Genomic_DNA"/>
</dbReference>
<feature type="region of interest" description="Disordered" evidence="1">
    <location>
        <begin position="1"/>
        <end position="29"/>
    </location>
</feature>
<organism evidence="2 3">
    <name type="scientific">Ciona intestinalis</name>
    <name type="common">Transparent sea squirt</name>
    <name type="synonym">Ascidia intestinalis</name>
    <dbReference type="NCBI Taxonomy" id="7719"/>
    <lineage>
        <taxon>Eukaryota</taxon>
        <taxon>Metazoa</taxon>
        <taxon>Chordata</taxon>
        <taxon>Tunicata</taxon>
        <taxon>Ascidiacea</taxon>
        <taxon>Phlebobranchia</taxon>
        <taxon>Cionidae</taxon>
        <taxon>Ciona</taxon>
    </lineage>
</organism>
<reference evidence="2" key="4">
    <citation type="submission" date="2025-09" db="UniProtKB">
        <authorList>
            <consortium name="Ensembl"/>
        </authorList>
    </citation>
    <scope>IDENTIFICATION</scope>
</reference>
<sequence>MDSILRNYDSESSIPGDEETMPYFDDDSNIKQNSIGAKIEDSVEHYEIKVNSDKTETEKSVTSVITSSRHIGSEEENLTEVSSDIKEIKDVNANKVCEHLVQNGNLDSGNNEKKENKEKQEGHLHSDVVVHDVLNPNHSHDHENHDSVNMNHEQDVHETKIHDAVMVDQSISELGKPIIVEEIKESNESGDTFVTSMMEAVESIETSDDDDSDESSESSSSDSDTSSDETTSDESDIVIDPPIQRVEQVVETETKNPFGNLLLEGYPTIEEIEAIPPDNIE</sequence>
<feature type="compositionally biased region" description="Acidic residues" evidence="1">
    <location>
        <begin position="225"/>
        <end position="237"/>
    </location>
</feature>
<feature type="compositionally biased region" description="Polar residues" evidence="1">
    <location>
        <begin position="60"/>
        <end position="70"/>
    </location>
</feature>
<evidence type="ECO:0000256" key="1">
    <source>
        <dbReference type="SAM" id="MobiDB-lite"/>
    </source>
</evidence>
<feature type="region of interest" description="Disordered" evidence="1">
    <location>
        <begin position="102"/>
        <end position="122"/>
    </location>
</feature>
<reference evidence="3" key="1">
    <citation type="journal article" date="2002" name="Science">
        <title>The draft genome of Ciona intestinalis: insights into chordate and vertebrate origins.</title>
        <authorList>
            <person name="Dehal P."/>
            <person name="Satou Y."/>
            <person name="Campbell R.K."/>
            <person name="Chapman J."/>
            <person name="Degnan B."/>
            <person name="De Tomaso A."/>
            <person name="Davidson B."/>
            <person name="Di Gregorio A."/>
            <person name="Gelpke M."/>
            <person name="Goodstein D.M."/>
            <person name="Harafuji N."/>
            <person name="Hastings K.E."/>
            <person name="Ho I."/>
            <person name="Hotta K."/>
            <person name="Huang W."/>
            <person name="Kawashima T."/>
            <person name="Lemaire P."/>
            <person name="Martinez D."/>
            <person name="Meinertzhagen I.A."/>
            <person name="Necula S."/>
            <person name="Nonaka M."/>
            <person name="Putnam N."/>
            <person name="Rash S."/>
            <person name="Saiga H."/>
            <person name="Satake M."/>
            <person name="Terry A."/>
            <person name="Yamada L."/>
            <person name="Wang H.G."/>
            <person name="Awazu S."/>
            <person name="Azumi K."/>
            <person name="Boore J."/>
            <person name="Branno M."/>
            <person name="Chin-Bow S."/>
            <person name="DeSantis R."/>
            <person name="Doyle S."/>
            <person name="Francino P."/>
            <person name="Keys D.N."/>
            <person name="Haga S."/>
            <person name="Hayashi H."/>
            <person name="Hino K."/>
            <person name="Imai K.S."/>
            <person name="Inaba K."/>
            <person name="Kano S."/>
            <person name="Kobayashi K."/>
            <person name="Kobayashi M."/>
            <person name="Lee B.I."/>
            <person name="Makabe K.W."/>
            <person name="Manohar C."/>
            <person name="Matassi G."/>
            <person name="Medina M."/>
            <person name="Mochizuki Y."/>
            <person name="Mount S."/>
            <person name="Morishita T."/>
            <person name="Miura S."/>
            <person name="Nakayama A."/>
            <person name="Nishizaka S."/>
            <person name="Nomoto H."/>
            <person name="Ohta F."/>
            <person name="Oishi K."/>
            <person name="Rigoutsos I."/>
            <person name="Sano M."/>
            <person name="Sasaki A."/>
            <person name="Sasakura Y."/>
            <person name="Shoguchi E."/>
            <person name="Shin-i T."/>
            <person name="Spagnuolo A."/>
            <person name="Stainier D."/>
            <person name="Suzuki M.M."/>
            <person name="Tassy O."/>
            <person name="Takatori N."/>
            <person name="Tokuoka M."/>
            <person name="Yagi K."/>
            <person name="Yoshizaki F."/>
            <person name="Wada S."/>
            <person name="Zhang C."/>
            <person name="Hyatt P.D."/>
            <person name="Larimer F."/>
            <person name="Detter C."/>
            <person name="Doggett N."/>
            <person name="Glavina T."/>
            <person name="Hawkins T."/>
            <person name="Richardson P."/>
            <person name="Lucas S."/>
            <person name="Kohara Y."/>
            <person name="Levine M."/>
            <person name="Satoh N."/>
            <person name="Rokhsar D.S."/>
        </authorList>
    </citation>
    <scope>NUCLEOTIDE SEQUENCE [LARGE SCALE GENOMIC DNA]</scope>
</reference>
<dbReference type="Proteomes" id="UP000008144">
    <property type="component" value="Chromosome 3"/>
</dbReference>
<reference evidence="2" key="3">
    <citation type="submission" date="2025-08" db="UniProtKB">
        <authorList>
            <consortium name="Ensembl"/>
        </authorList>
    </citation>
    <scope>IDENTIFICATION</scope>
</reference>
<evidence type="ECO:0000313" key="2">
    <source>
        <dbReference type="Ensembl" id="ENSCINP00000017511.3"/>
    </source>
</evidence>
<feature type="compositionally biased region" description="Acidic residues" evidence="1">
    <location>
        <begin position="205"/>
        <end position="216"/>
    </location>
</feature>
<accession>F6UDH5</accession>
<reference evidence="2" key="2">
    <citation type="journal article" date="2008" name="Genome Biol.">
        <title>Improved genome assembly and evidence-based global gene model set for the chordate Ciona intestinalis: new insight into intron and operon populations.</title>
        <authorList>
            <person name="Satou Y."/>
            <person name="Mineta K."/>
            <person name="Ogasawara M."/>
            <person name="Sasakura Y."/>
            <person name="Shoguchi E."/>
            <person name="Ueno K."/>
            <person name="Yamada L."/>
            <person name="Matsumoto J."/>
            <person name="Wasserscheid J."/>
            <person name="Dewar K."/>
            <person name="Wiley G.B."/>
            <person name="Macmil S.L."/>
            <person name="Roe B.A."/>
            <person name="Zeller R.W."/>
            <person name="Hastings K.E."/>
            <person name="Lemaire P."/>
            <person name="Lindquist E."/>
            <person name="Endo T."/>
            <person name="Hotta K."/>
            <person name="Inaba K."/>
        </authorList>
    </citation>
    <scope>NUCLEOTIDE SEQUENCE [LARGE SCALE GENOMIC DNA]</scope>
    <source>
        <strain evidence="2">wild type</strain>
    </source>
</reference>
<proteinExistence type="predicted"/>
<name>F6UDH5_CIOIN</name>
<feature type="region of interest" description="Disordered" evidence="1">
    <location>
        <begin position="203"/>
        <end position="260"/>
    </location>
</feature>
<dbReference type="Ensembl" id="ENSCINT00000017511.3">
    <property type="protein sequence ID" value="ENSCINP00000017511.3"/>
    <property type="gene ID" value="ENSCING00000008584.3"/>
</dbReference>
<feature type="compositionally biased region" description="Basic and acidic residues" evidence="1">
    <location>
        <begin position="110"/>
        <end position="122"/>
    </location>
</feature>
<feature type="region of interest" description="Disordered" evidence="1">
    <location>
        <begin position="52"/>
        <end position="80"/>
    </location>
</feature>
<dbReference type="AlphaFoldDB" id="F6UDH5"/>
<dbReference type="InParanoid" id="F6UDH5"/>
<evidence type="ECO:0000313" key="3">
    <source>
        <dbReference type="Proteomes" id="UP000008144"/>
    </source>
</evidence>
<protein>
    <submittedName>
        <fullName evidence="2">Uncharacterized protein</fullName>
    </submittedName>
</protein>
<feature type="compositionally biased region" description="Acidic residues" evidence="1">
    <location>
        <begin position="16"/>
        <end position="27"/>
    </location>
</feature>
<dbReference type="HOGENOM" id="CLU_992199_0_0_1"/>
<keyword evidence="3" id="KW-1185">Reference proteome</keyword>